<keyword evidence="2" id="KW-1185">Reference proteome</keyword>
<dbReference type="Proteomes" id="UP001497680">
    <property type="component" value="Unassembled WGS sequence"/>
</dbReference>
<evidence type="ECO:0000313" key="2">
    <source>
        <dbReference type="Proteomes" id="UP001497680"/>
    </source>
</evidence>
<organism evidence="1 2">
    <name type="scientific">Hypoxylon rubiginosum</name>
    <dbReference type="NCBI Taxonomy" id="110542"/>
    <lineage>
        <taxon>Eukaryota</taxon>
        <taxon>Fungi</taxon>
        <taxon>Dikarya</taxon>
        <taxon>Ascomycota</taxon>
        <taxon>Pezizomycotina</taxon>
        <taxon>Sordariomycetes</taxon>
        <taxon>Xylariomycetidae</taxon>
        <taxon>Xylariales</taxon>
        <taxon>Hypoxylaceae</taxon>
        <taxon>Hypoxylon</taxon>
    </lineage>
</organism>
<reference evidence="1 2" key="1">
    <citation type="journal article" date="2022" name="New Phytol.">
        <title>Ecological generalism drives hyperdiversity of secondary metabolite gene clusters in xylarialean endophytes.</title>
        <authorList>
            <person name="Franco M.E.E."/>
            <person name="Wisecaver J.H."/>
            <person name="Arnold A.E."/>
            <person name="Ju Y.M."/>
            <person name="Slot J.C."/>
            <person name="Ahrendt S."/>
            <person name="Moore L.P."/>
            <person name="Eastman K.E."/>
            <person name="Scott K."/>
            <person name="Konkel Z."/>
            <person name="Mondo S.J."/>
            <person name="Kuo A."/>
            <person name="Hayes R.D."/>
            <person name="Haridas S."/>
            <person name="Andreopoulos B."/>
            <person name="Riley R."/>
            <person name="LaButti K."/>
            <person name="Pangilinan J."/>
            <person name="Lipzen A."/>
            <person name="Amirebrahimi M."/>
            <person name="Yan J."/>
            <person name="Adam C."/>
            <person name="Keymanesh K."/>
            <person name="Ng V."/>
            <person name="Louie K."/>
            <person name="Northen T."/>
            <person name="Drula E."/>
            <person name="Henrissat B."/>
            <person name="Hsieh H.M."/>
            <person name="Youens-Clark K."/>
            <person name="Lutzoni F."/>
            <person name="Miadlikowska J."/>
            <person name="Eastwood D.C."/>
            <person name="Hamelin R.C."/>
            <person name="Grigoriev I.V."/>
            <person name="U'Ren J.M."/>
        </authorList>
    </citation>
    <scope>NUCLEOTIDE SEQUENCE [LARGE SCALE GENOMIC DNA]</scope>
    <source>
        <strain evidence="1 2">ER1909</strain>
    </source>
</reference>
<evidence type="ECO:0000313" key="1">
    <source>
        <dbReference type="EMBL" id="KAI6090433.1"/>
    </source>
</evidence>
<accession>A0ACC0DCF5</accession>
<gene>
    <name evidence="1" type="ORF">F4821DRAFT_30778</name>
</gene>
<proteinExistence type="predicted"/>
<dbReference type="EMBL" id="MU394291">
    <property type="protein sequence ID" value="KAI6090433.1"/>
    <property type="molecule type" value="Genomic_DNA"/>
</dbReference>
<comment type="caution">
    <text evidence="1">The sequence shown here is derived from an EMBL/GenBank/DDBJ whole genome shotgun (WGS) entry which is preliminary data.</text>
</comment>
<name>A0ACC0DCF5_9PEZI</name>
<sequence length="1559" mass="173782">MESQMFAGINDTDFNPKHAVSWLEEQPEDLQLWQAMFQELLLGAAKPRQSSGNACVKLYGFVEQCSKSSNDALRDFAFAESTALKLFDFFMEWNEQDSHRSMRLVLDYLAYSITKNPAQGVGASVKASILNNTLSTITQQSSRPSIKSAMLALDYFVQKKLVYLHHVIKVYHDLFPDEEYLWVTFIAKVFAWMELHYVCPIAGKLLVTIFTSPWYEEEDIRHQPEDWHLFIWKGLQVNIEYLEPIKLYIFVPLFKTDRTGSLKLLHRLTSLQILTGKDNNGWDLNSMLWLAMLEAGKKVGAVDEPGHGSEQDNKSTFQLRPDILESVLCHVSHEFRSSAISILIASPSTTKPYTAEALELLKQHLPSFHEDPDPKMRYDVLGHSRNMIKRIQSTIESLRKESERILKKIAKTASKETNSQAEKQQLDANAEVSITLRQHEDFVSWYVGFLKNELAPTASYQRHIIALKAMIFVLKPALLPGNSADSPSELRTLLVDKTWFRSVLDLVMDPFDDVRETAASLIMSLLPESGDTELQKLVDGLKGTLGTELQSFCYKADELARRTARADHSDGAARSYELLCRWSKNAEDRIQIPLSVLSNLEAKLAAAEQDLAKAVLEAPVHGSFASLRYVWGSLSSIKFSETELESLAELQSRAIACCSRIWQTVRHVLCDDSPEGHLPEELEEVDGLDTKDLLSYSFRAIHESSNLMRVVASNARQTPGRGLLVPSRQNFEAIGRLTFDELSNLRHRGAFTTVSQTFTSCCQLVKYFPNDGPSLLDEWYQGALNCIHTQASTTRRSAGIPALIVGILSSNADHPSFEDVIRNLQDIGRRPALVSETDGSNLPQVHALNCIKDIFKSSYLSKRADSYLTECLELAANSLRSEIWAIRNCGLLLLRSLIDCLFGTSESKTSIEAGWDGRTVKIPYHKFKALPALLVNLLEMGQQSKGVLIGSQTAESVFPALDIIRRAGPPEEFRDRLYDIIAWYLGSRIWHVREIAARTLCSFLLKPGWLGSVEDLLANSGTSANKSHGTLLTLKFLLERLADVMPDQLSDNDVSIQLIDLLERLPSANTCISTCPETRAVYIEIVSFVVRPNHTRDLPIINKPFQSLVSQALKIGNNADHSTSALLDIRVKEISIQHELGKTNRGVNNTLASHLTDVSDVNVACSMLENLTIIDRRQPEEVRASLIEGYVQVCFKTDAPEPRTLALMNLAILMDNMLFRKLGEAIEYFPTNETITQLWADLRGKPMNPSLSDTIIRVSGPLFATVVLRAKGISRGEDIESQLTSWGAMMSDAGMADRTWDTRMAAVTAIRTFSLSIIPFLTDQAPSTAHLSWLLALYDALNDDDDEIRAAAAIAASPILSNRRLVSVEAGLRLLNWLLANFGATEEFRAHVVCRMAGHTTTSTVNALLSDWTPAEAQLAEAMRFDDALFVIEEQNLYIDEVREARRWARMYSSLPPSPPTSSPSRSSSSSSPDEATSTLSQWTLAGLQTLTRLVRENEDGPLGWTAKPEVFAICARILIGGAALAKAGDVAVAEELGRFRDEAVKAGVHGLLLAMCDE</sequence>
<protein>
    <submittedName>
        <fullName evidence="1">Death-receptor fusion protein-domain-containing protein</fullName>
    </submittedName>
</protein>